<evidence type="ECO:0000313" key="1">
    <source>
        <dbReference type="EMBL" id="GEL93434.1"/>
    </source>
</evidence>
<dbReference type="EMBL" id="BJWG01000001">
    <property type="protein sequence ID" value="GEL93434.1"/>
    <property type="molecule type" value="Genomic_DNA"/>
</dbReference>
<dbReference type="Proteomes" id="UP000321720">
    <property type="component" value="Unassembled WGS sequence"/>
</dbReference>
<name>A0A511J617_9CELL</name>
<comment type="caution">
    <text evidence="1">The sequence shown here is derived from an EMBL/GenBank/DDBJ whole genome shotgun (WGS) entry which is preliminary data.</text>
</comment>
<organism evidence="1 2">
    <name type="scientific">Cellulomonas composti</name>
    <dbReference type="NCBI Taxonomy" id="266130"/>
    <lineage>
        <taxon>Bacteria</taxon>
        <taxon>Bacillati</taxon>
        <taxon>Actinomycetota</taxon>
        <taxon>Actinomycetes</taxon>
        <taxon>Micrococcales</taxon>
        <taxon>Cellulomonadaceae</taxon>
        <taxon>Cellulomonas</taxon>
    </lineage>
</organism>
<evidence type="ECO:0000313" key="2">
    <source>
        <dbReference type="Proteomes" id="UP000321720"/>
    </source>
</evidence>
<accession>A0A511J617</accession>
<dbReference type="AlphaFoldDB" id="A0A511J617"/>
<sequence>MILRAADEQDDALDVALEALVNTFAAFHHHRDDDVLAQALAALDLAPPGADFPQPH</sequence>
<reference evidence="1 2" key="1">
    <citation type="submission" date="2019-07" db="EMBL/GenBank/DDBJ databases">
        <title>Whole genome shotgun sequence of Cellulomonas composti NBRC 100758.</title>
        <authorList>
            <person name="Hosoyama A."/>
            <person name="Uohara A."/>
            <person name="Ohji S."/>
            <person name="Ichikawa N."/>
        </authorList>
    </citation>
    <scope>NUCLEOTIDE SEQUENCE [LARGE SCALE GENOMIC DNA]</scope>
    <source>
        <strain evidence="1 2">NBRC 100758</strain>
    </source>
</reference>
<gene>
    <name evidence="1" type="ORF">CCO02nite_00920</name>
</gene>
<dbReference type="RefSeq" id="WP_186812530.1">
    <property type="nucleotide sequence ID" value="NZ_BJWG01000001.1"/>
</dbReference>
<proteinExistence type="predicted"/>
<protein>
    <submittedName>
        <fullName evidence="1">Uncharacterized protein</fullName>
    </submittedName>
</protein>
<keyword evidence="2" id="KW-1185">Reference proteome</keyword>